<dbReference type="InterPro" id="IPR038987">
    <property type="entry name" value="MoeA-like"/>
</dbReference>
<comment type="similarity">
    <text evidence="3 6">Belongs to the MoeA family.</text>
</comment>
<keyword evidence="6" id="KW-0479">Metal-binding</keyword>
<dbReference type="InterPro" id="IPR001453">
    <property type="entry name" value="MoaB/Mog_dom"/>
</dbReference>
<dbReference type="Gene3D" id="2.40.340.10">
    <property type="entry name" value="MoeA, C-terminal, domain IV"/>
    <property type="match status" value="1"/>
</dbReference>
<dbReference type="InterPro" id="IPR005111">
    <property type="entry name" value="MoeA_C_domain_IV"/>
</dbReference>
<dbReference type="PANTHER" id="PTHR10192">
    <property type="entry name" value="MOLYBDOPTERIN BIOSYNTHESIS PROTEIN"/>
    <property type="match status" value="1"/>
</dbReference>
<protein>
    <recommendedName>
        <fullName evidence="6">Molybdopterin molybdenumtransferase</fullName>
        <ecNumber evidence="6">2.10.1.1</ecNumber>
    </recommendedName>
</protein>
<evidence type="ECO:0000256" key="4">
    <source>
        <dbReference type="ARBA" id="ARBA00023150"/>
    </source>
</evidence>
<dbReference type="GO" id="GO:0006777">
    <property type="term" value="P:Mo-molybdopterin cofactor biosynthetic process"/>
    <property type="evidence" value="ECO:0007669"/>
    <property type="project" value="UniProtKB-UniRule"/>
</dbReference>
<dbReference type="Gene3D" id="3.90.105.10">
    <property type="entry name" value="Molybdopterin biosynthesis moea protein, domain 2"/>
    <property type="match status" value="1"/>
</dbReference>
<comment type="caution">
    <text evidence="8">The sequence shown here is derived from an EMBL/GenBank/DDBJ whole genome shotgun (WGS) entry which is preliminary data.</text>
</comment>
<dbReference type="PANTHER" id="PTHR10192:SF5">
    <property type="entry name" value="GEPHYRIN"/>
    <property type="match status" value="1"/>
</dbReference>
<dbReference type="AlphaFoldDB" id="A0A2W5AB03"/>
<dbReference type="Pfam" id="PF03453">
    <property type="entry name" value="MoeA_N"/>
    <property type="match status" value="1"/>
</dbReference>
<keyword evidence="6 8" id="KW-0808">Transferase</keyword>
<dbReference type="SUPFAM" id="SSF63882">
    <property type="entry name" value="MoeA N-terminal region -like"/>
    <property type="match status" value="1"/>
</dbReference>
<dbReference type="Gene3D" id="3.40.980.10">
    <property type="entry name" value="MoaB/Mog-like domain"/>
    <property type="match status" value="1"/>
</dbReference>
<dbReference type="GO" id="GO:0061599">
    <property type="term" value="F:molybdopterin molybdotransferase activity"/>
    <property type="evidence" value="ECO:0007669"/>
    <property type="project" value="UniProtKB-UniRule"/>
</dbReference>
<dbReference type="Pfam" id="PF03454">
    <property type="entry name" value="MoeA_C"/>
    <property type="match status" value="1"/>
</dbReference>
<evidence type="ECO:0000256" key="2">
    <source>
        <dbReference type="ARBA" id="ARBA00005046"/>
    </source>
</evidence>
<gene>
    <name evidence="8" type="ORF">DI623_06535</name>
</gene>
<dbReference type="InterPro" id="IPR036688">
    <property type="entry name" value="MoeA_C_domain_IV_sf"/>
</dbReference>
<dbReference type="UniPathway" id="UPA00344"/>
<evidence type="ECO:0000313" key="9">
    <source>
        <dbReference type="Proteomes" id="UP000249066"/>
    </source>
</evidence>
<name>A0A2W5AB03_9SPHN</name>
<dbReference type="Gene3D" id="2.170.190.11">
    <property type="entry name" value="Molybdopterin biosynthesis moea protein, domain 3"/>
    <property type="match status" value="1"/>
</dbReference>
<evidence type="ECO:0000256" key="5">
    <source>
        <dbReference type="ARBA" id="ARBA00047317"/>
    </source>
</evidence>
<dbReference type="Proteomes" id="UP000249066">
    <property type="component" value="Unassembled WGS sequence"/>
</dbReference>
<keyword evidence="6" id="KW-0500">Molybdenum</keyword>
<comment type="catalytic activity">
    <reaction evidence="5">
        <text>adenylyl-molybdopterin + molybdate = Mo-molybdopterin + AMP + H(+)</text>
        <dbReference type="Rhea" id="RHEA:35047"/>
        <dbReference type="ChEBI" id="CHEBI:15378"/>
        <dbReference type="ChEBI" id="CHEBI:36264"/>
        <dbReference type="ChEBI" id="CHEBI:62727"/>
        <dbReference type="ChEBI" id="CHEBI:71302"/>
        <dbReference type="ChEBI" id="CHEBI:456215"/>
        <dbReference type="EC" id="2.10.1.1"/>
    </reaction>
</comment>
<dbReference type="CDD" id="cd00887">
    <property type="entry name" value="MoeA"/>
    <property type="match status" value="1"/>
</dbReference>
<reference evidence="8 9" key="1">
    <citation type="submission" date="2017-08" db="EMBL/GenBank/DDBJ databases">
        <title>Infants hospitalized years apart are colonized by the same room-sourced microbial strains.</title>
        <authorList>
            <person name="Brooks B."/>
            <person name="Olm M.R."/>
            <person name="Firek B.A."/>
            <person name="Baker R."/>
            <person name="Thomas B.C."/>
            <person name="Morowitz M.J."/>
            <person name="Banfield J.F."/>
        </authorList>
    </citation>
    <scope>NUCLEOTIDE SEQUENCE [LARGE SCALE GENOMIC DNA]</scope>
    <source>
        <strain evidence="8">S2_018_000_R2_101</strain>
    </source>
</reference>
<comment type="cofactor">
    <cofactor evidence="6">
        <name>Mg(2+)</name>
        <dbReference type="ChEBI" id="CHEBI:18420"/>
    </cofactor>
</comment>
<dbReference type="GO" id="GO:0005829">
    <property type="term" value="C:cytosol"/>
    <property type="evidence" value="ECO:0007669"/>
    <property type="project" value="TreeGrafter"/>
</dbReference>
<evidence type="ECO:0000256" key="1">
    <source>
        <dbReference type="ARBA" id="ARBA00002901"/>
    </source>
</evidence>
<accession>A0A2W5AB03</accession>
<dbReference type="EC" id="2.10.1.1" evidence="6"/>
<dbReference type="InterPro" id="IPR036425">
    <property type="entry name" value="MoaB/Mog-like_dom_sf"/>
</dbReference>
<organism evidence="8 9">
    <name type="scientific">Sphingomonas sanxanigenens</name>
    <dbReference type="NCBI Taxonomy" id="397260"/>
    <lineage>
        <taxon>Bacteria</taxon>
        <taxon>Pseudomonadati</taxon>
        <taxon>Pseudomonadota</taxon>
        <taxon>Alphaproteobacteria</taxon>
        <taxon>Sphingomonadales</taxon>
        <taxon>Sphingomonadaceae</taxon>
        <taxon>Sphingomonas</taxon>
    </lineage>
</organism>
<dbReference type="SUPFAM" id="SSF63867">
    <property type="entry name" value="MoeA C-terminal domain-like"/>
    <property type="match status" value="1"/>
</dbReference>
<proteinExistence type="inferred from homology"/>
<dbReference type="InterPro" id="IPR036135">
    <property type="entry name" value="MoeA_linker/N_sf"/>
</dbReference>
<comment type="function">
    <text evidence="1 6">Catalyzes the insertion of molybdate into adenylated molybdopterin with the concomitant release of AMP.</text>
</comment>
<dbReference type="Pfam" id="PF00994">
    <property type="entry name" value="MoCF_biosynth"/>
    <property type="match status" value="1"/>
</dbReference>
<keyword evidence="4 6" id="KW-0501">Molybdenum cofactor biosynthesis</keyword>
<dbReference type="InterPro" id="IPR005110">
    <property type="entry name" value="MoeA_linker/N"/>
</dbReference>
<comment type="pathway">
    <text evidence="2 6">Cofactor biosynthesis; molybdopterin biosynthesis.</text>
</comment>
<feature type="domain" description="MoaB/Mog" evidence="7">
    <location>
        <begin position="174"/>
        <end position="311"/>
    </location>
</feature>
<dbReference type="GO" id="GO:0046872">
    <property type="term" value="F:metal ion binding"/>
    <property type="evidence" value="ECO:0007669"/>
    <property type="project" value="UniProtKB-UniRule"/>
</dbReference>
<dbReference type="SMART" id="SM00852">
    <property type="entry name" value="MoCF_biosynth"/>
    <property type="match status" value="1"/>
</dbReference>
<dbReference type="NCBIfam" id="TIGR00177">
    <property type="entry name" value="molyb_syn"/>
    <property type="match status" value="1"/>
</dbReference>
<keyword evidence="6" id="KW-0460">Magnesium</keyword>
<evidence type="ECO:0000256" key="3">
    <source>
        <dbReference type="ARBA" id="ARBA00010763"/>
    </source>
</evidence>
<dbReference type="EMBL" id="QFNN01000027">
    <property type="protein sequence ID" value="PZO90486.1"/>
    <property type="molecule type" value="Genomic_DNA"/>
</dbReference>
<evidence type="ECO:0000313" key="8">
    <source>
        <dbReference type="EMBL" id="PZO90486.1"/>
    </source>
</evidence>
<evidence type="ECO:0000256" key="6">
    <source>
        <dbReference type="RuleBase" id="RU365090"/>
    </source>
</evidence>
<evidence type="ECO:0000259" key="7">
    <source>
        <dbReference type="SMART" id="SM00852"/>
    </source>
</evidence>
<dbReference type="SUPFAM" id="SSF53218">
    <property type="entry name" value="Molybdenum cofactor biosynthesis proteins"/>
    <property type="match status" value="1"/>
</dbReference>
<sequence length="392" mass="39729">MISVSEAQARLLALAEPVDIERLPLLAAAGRWTAEAVPALRTQPVADLSAMDGYAIRYAELPGPWRVVGEAAAGGVALPALAPGEAARIFTGAPVPDGADTVMVQEEAARDDDMLRLAGEGPLRIGANIRRAGSDFAAGALLVAAGEGLNPARIGLAALGGHGDIAVRRPVRVAIVSTGDELVEPGSPGDAGLPNSNGPMLAALLGGWPAEIVDMRIVRDDLAALAAAFVELAARADILVTIGGASVGDHDLVKPALAAAGAEIDFWRIAMRPGKPLLAGRIGTTVCLGLPGNPVSAFVTATLFLLPLVARLGGAADALPRPRTAILGSDLPAGGPRAEYLRARFVDGVVEPIMSRDSALLGILASADALIVRAPSAPPLGAGGRVDYIAIA</sequence>